<gene>
    <name evidence="2" type="primary">LOC114912593</name>
</gene>
<name>A0A6I9RRF7_ELAGV</name>
<proteinExistence type="predicted"/>
<dbReference type="RefSeq" id="XP_010930847.1">
    <property type="nucleotide sequence ID" value="XM_010932545.2"/>
</dbReference>
<dbReference type="Proteomes" id="UP000504607">
    <property type="component" value="Chromosome 1"/>
</dbReference>
<keyword evidence="1" id="KW-1185">Reference proteome</keyword>
<organism evidence="1 2">
    <name type="scientific">Elaeis guineensis var. tenera</name>
    <name type="common">Oil palm</name>
    <dbReference type="NCBI Taxonomy" id="51953"/>
    <lineage>
        <taxon>Eukaryota</taxon>
        <taxon>Viridiplantae</taxon>
        <taxon>Streptophyta</taxon>
        <taxon>Embryophyta</taxon>
        <taxon>Tracheophyta</taxon>
        <taxon>Spermatophyta</taxon>
        <taxon>Magnoliopsida</taxon>
        <taxon>Liliopsida</taxon>
        <taxon>Arecaceae</taxon>
        <taxon>Arecoideae</taxon>
        <taxon>Cocoseae</taxon>
        <taxon>Elaeidinae</taxon>
        <taxon>Elaeis</taxon>
    </lineage>
</organism>
<dbReference type="InParanoid" id="A0A6I9RRF7"/>
<dbReference type="AlphaFoldDB" id="A0A6I9RRF7"/>
<sequence length="100" mass="11409">MVKDYLVGTEYKRRRKNPTTTIDVPSDKNVAIVDASMAQDSRDLIWKEDTTYGSIWAEDLSLRKLLSSKIIFNDKSCPMKKAPIDNATSPTYAWSLCMRC</sequence>
<evidence type="ECO:0000313" key="2">
    <source>
        <dbReference type="RefSeq" id="XP_010930847.1"/>
    </source>
</evidence>
<evidence type="ECO:0000313" key="1">
    <source>
        <dbReference type="Proteomes" id="UP000504607"/>
    </source>
</evidence>
<reference evidence="2" key="1">
    <citation type="submission" date="2025-08" db="UniProtKB">
        <authorList>
            <consortium name="RefSeq"/>
        </authorList>
    </citation>
    <scope>IDENTIFICATION</scope>
</reference>
<accession>A0A6I9RRF7</accession>
<protein>
    <submittedName>
        <fullName evidence="2">Uncharacterized protein LOC114912593</fullName>
    </submittedName>
</protein>